<dbReference type="AlphaFoldDB" id="A0AAN9FHG3"/>
<sequence length="107" mass="11883">MMQMHAPFSLSLSHSLNATLHYTEHLTLRILSLKTESPYLSHQCLLFRQFLGFSSSSLSSSSSSSSSSPSSSSSSFHSQTLLLLLHYSTMEITLLPFPNFNIVVNNQ</sequence>
<feature type="region of interest" description="Disordered" evidence="1">
    <location>
        <begin position="55"/>
        <end position="75"/>
    </location>
</feature>
<proteinExistence type="predicted"/>
<evidence type="ECO:0000313" key="2">
    <source>
        <dbReference type="EMBL" id="KAK7275855.1"/>
    </source>
</evidence>
<accession>A0AAN9FHG3</accession>
<protein>
    <submittedName>
        <fullName evidence="2">Uncharacterized protein</fullName>
    </submittedName>
</protein>
<gene>
    <name evidence="2" type="ORF">RIF29_16981</name>
</gene>
<name>A0AAN9FHG3_CROPI</name>
<organism evidence="2 3">
    <name type="scientific">Crotalaria pallida</name>
    <name type="common">Smooth rattlebox</name>
    <name type="synonym">Crotalaria striata</name>
    <dbReference type="NCBI Taxonomy" id="3830"/>
    <lineage>
        <taxon>Eukaryota</taxon>
        <taxon>Viridiplantae</taxon>
        <taxon>Streptophyta</taxon>
        <taxon>Embryophyta</taxon>
        <taxon>Tracheophyta</taxon>
        <taxon>Spermatophyta</taxon>
        <taxon>Magnoliopsida</taxon>
        <taxon>eudicotyledons</taxon>
        <taxon>Gunneridae</taxon>
        <taxon>Pentapetalae</taxon>
        <taxon>rosids</taxon>
        <taxon>fabids</taxon>
        <taxon>Fabales</taxon>
        <taxon>Fabaceae</taxon>
        <taxon>Papilionoideae</taxon>
        <taxon>50 kb inversion clade</taxon>
        <taxon>genistoids sensu lato</taxon>
        <taxon>core genistoids</taxon>
        <taxon>Crotalarieae</taxon>
        <taxon>Crotalaria</taxon>
    </lineage>
</organism>
<dbReference type="Proteomes" id="UP001372338">
    <property type="component" value="Unassembled WGS sequence"/>
</dbReference>
<keyword evidence="3" id="KW-1185">Reference proteome</keyword>
<comment type="caution">
    <text evidence="2">The sequence shown here is derived from an EMBL/GenBank/DDBJ whole genome shotgun (WGS) entry which is preliminary data.</text>
</comment>
<evidence type="ECO:0000256" key="1">
    <source>
        <dbReference type="SAM" id="MobiDB-lite"/>
    </source>
</evidence>
<dbReference type="EMBL" id="JAYWIO010000003">
    <property type="protein sequence ID" value="KAK7275855.1"/>
    <property type="molecule type" value="Genomic_DNA"/>
</dbReference>
<evidence type="ECO:0000313" key="3">
    <source>
        <dbReference type="Proteomes" id="UP001372338"/>
    </source>
</evidence>
<reference evidence="2 3" key="1">
    <citation type="submission" date="2024-01" db="EMBL/GenBank/DDBJ databases">
        <title>The genomes of 5 underutilized Papilionoideae crops provide insights into root nodulation and disease resistanc.</title>
        <authorList>
            <person name="Yuan L."/>
        </authorList>
    </citation>
    <scope>NUCLEOTIDE SEQUENCE [LARGE SCALE GENOMIC DNA]</scope>
    <source>
        <strain evidence="2">ZHUSHIDOU_FW_LH</strain>
        <tissue evidence="2">Leaf</tissue>
    </source>
</reference>